<dbReference type="Proteomes" id="UP000265520">
    <property type="component" value="Unassembled WGS sequence"/>
</dbReference>
<feature type="region of interest" description="Disordered" evidence="1">
    <location>
        <begin position="21"/>
        <end position="62"/>
    </location>
</feature>
<sequence length="62" mass="6808">MRLAQHALRLVQLPETKPRDLVTRCASRRRQNPEARSRPAPSAAFPAPSAADSRHTNSFSGA</sequence>
<evidence type="ECO:0000313" key="2">
    <source>
        <dbReference type="EMBL" id="MCI48846.1"/>
    </source>
</evidence>
<name>A0A392SLU8_9FABA</name>
<evidence type="ECO:0000256" key="1">
    <source>
        <dbReference type="SAM" id="MobiDB-lite"/>
    </source>
</evidence>
<organism evidence="2 3">
    <name type="scientific">Trifolium medium</name>
    <dbReference type="NCBI Taxonomy" id="97028"/>
    <lineage>
        <taxon>Eukaryota</taxon>
        <taxon>Viridiplantae</taxon>
        <taxon>Streptophyta</taxon>
        <taxon>Embryophyta</taxon>
        <taxon>Tracheophyta</taxon>
        <taxon>Spermatophyta</taxon>
        <taxon>Magnoliopsida</taxon>
        <taxon>eudicotyledons</taxon>
        <taxon>Gunneridae</taxon>
        <taxon>Pentapetalae</taxon>
        <taxon>rosids</taxon>
        <taxon>fabids</taxon>
        <taxon>Fabales</taxon>
        <taxon>Fabaceae</taxon>
        <taxon>Papilionoideae</taxon>
        <taxon>50 kb inversion clade</taxon>
        <taxon>NPAAA clade</taxon>
        <taxon>Hologalegina</taxon>
        <taxon>IRL clade</taxon>
        <taxon>Trifolieae</taxon>
        <taxon>Trifolium</taxon>
    </lineage>
</organism>
<protein>
    <submittedName>
        <fullName evidence="2">Uncharacterized protein</fullName>
    </submittedName>
</protein>
<evidence type="ECO:0000313" key="3">
    <source>
        <dbReference type="Proteomes" id="UP000265520"/>
    </source>
</evidence>
<accession>A0A392SLU8</accession>
<dbReference type="AlphaFoldDB" id="A0A392SLU8"/>
<comment type="caution">
    <text evidence="2">The sequence shown here is derived from an EMBL/GenBank/DDBJ whole genome shotgun (WGS) entry which is preliminary data.</text>
</comment>
<proteinExistence type="predicted"/>
<dbReference type="EMBL" id="LXQA010392415">
    <property type="protein sequence ID" value="MCI48846.1"/>
    <property type="molecule type" value="Genomic_DNA"/>
</dbReference>
<feature type="compositionally biased region" description="Low complexity" evidence="1">
    <location>
        <begin position="38"/>
        <end position="51"/>
    </location>
</feature>
<reference evidence="2 3" key="1">
    <citation type="journal article" date="2018" name="Front. Plant Sci.">
        <title>Red Clover (Trifolium pratense) and Zigzag Clover (T. medium) - A Picture of Genomic Similarities and Differences.</title>
        <authorList>
            <person name="Dluhosova J."/>
            <person name="Istvanek J."/>
            <person name="Nedelnik J."/>
            <person name="Repkova J."/>
        </authorList>
    </citation>
    <scope>NUCLEOTIDE SEQUENCE [LARGE SCALE GENOMIC DNA]</scope>
    <source>
        <strain evidence="3">cv. 10/8</strain>
        <tissue evidence="2">Leaf</tissue>
    </source>
</reference>
<keyword evidence="3" id="KW-1185">Reference proteome</keyword>